<dbReference type="EMBL" id="RAQK01000002">
    <property type="protein sequence ID" value="RKE94393.1"/>
    <property type="molecule type" value="Genomic_DNA"/>
</dbReference>
<evidence type="ECO:0000256" key="1">
    <source>
        <dbReference type="SAM" id="MobiDB-lite"/>
    </source>
</evidence>
<gene>
    <name evidence="2" type="ORF">C8N30_3518</name>
</gene>
<feature type="region of interest" description="Disordered" evidence="1">
    <location>
        <begin position="1"/>
        <end position="47"/>
    </location>
</feature>
<evidence type="ECO:0000313" key="3">
    <source>
        <dbReference type="Proteomes" id="UP000284407"/>
    </source>
</evidence>
<evidence type="ECO:0000313" key="2">
    <source>
        <dbReference type="EMBL" id="RKE94393.1"/>
    </source>
</evidence>
<accession>A0A420DJI0</accession>
<reference evidence="2 3" key="1">
    <citation type="submission" date="2018-09" db="EMBL/GenBank/DDBJ databases">
        <title>Genomic Encyclopedia of Archaeal and Bacterial Type Strains, Phase II (KMG-II): from individual species to whole genera.</title>
        <authorList>
            <person name="Goeker M."/>
        </authorList>
    </citation>
    <scope>NUCLEOTIDE SEQUENCE [LARGE SCALE GENOMIC DNA]</scope>
    <source>
        <strain evidence="2 3">DSM 11458</strain>
    </source>
</reference>
<name>A0A420DJI0_9RHOB</name>
<dbReference type="Proteomes" id="UP000284407">
    <property type="component" value="Unassembled WGS sequence"/>
</dbReference>
<feature type="compositionally biased region" description="Basic and acidic residues" evidence="1">
    <location>
        <begin position="9"/>
        <end position="21"/>
    </location>
</feature>
<organism evidence="2 3">
    <name type="scientific">Sulfitobacter guttiformis</name>
    <dbReference type="NCBI Taxonomy" id="74349"/>
    <lineage>
        <taxon>Bacteria</taxon>
        <taxon>Pseudomonadati</taxon>
        <taxon>Pseudomonadota</taxon>
        <taxon>Alphaproteobacteria</taxon>
        <taxon>Rhodobacterales</taxon>
        <taxon>Roseobacteraceae</taxon>
        <taxon>Sulfitobacter</taxon>
    </lineage>
</organism>
<dbReference type="AlphaFoldDB" id="A0A420DJI0"/>
<proteinExistence type="predicted"/>
<comment type="caution">
    <text evidence="2">The sequence shown here is derived from an EMBL/GenBank/DDBJ whole genome shotgun (WGS) entry which is preliminary data.</text>
</comment>
<keyword evidence="3" id="KW-1185">Reference proteome</keyword>
<protein>
    <submittedName>
        <fullName evidence="2">Uncharacterized protein</fullName>
    </submittedName>
</protein>
<sequence length="47" mass="5177">MQNSSFPEKSGERIPLREHPNKNAASVELHGNCSTNGYENDRVSCAT</sequence>